<name>A0A0A8Z340_ARUDO</name>
<proteinExistence type="predicted"/>
<sequence length="16" mass="1796">MQRQEHAAAELEPSQA</sequence>
<reference evidence="1" key="2">
    <citation type="journal article" date="2015" name="Data Brief">
        <title>Shoot transcriptome of the giant reed, Arundo donax.</title>
        <authorList>
            <person name="Barrero R.A."/>
            <person name="Guerrero F.D."/>
            <person name="Moolhuijzen P."/>
            <person name="Goolsby J.A."/>
            <person name="Tidwell J."/>
            <person name="Bellgard S.E."/>
            <person name="Bellgard M.I."/>
        </authorList>
    </citation>
    <scope>NUCLEOTIDE SEQUENCE</scope>
    <source>
        <tissue evidence="1">Shoot tissue taken approximately 20 cm above the soil surface</tissue>
    </source>
</reference>
<organism evidence="1">
    <name type="scientific">Arundo donax</name>
    <name type="common">Giant reed</name>
    <name type="synonym">Donax arundinaceus</name>
    <dbReference type="NCBI Taxonomy" id="35708"/>
    <lineage>
        <taxon>Eukaryota</taxon>
        <taxon>Viridiplantae</taxon>
        <taxon>Streptophyta</taxon>
        <taxon>Embryophyta</taxon>
        <taxon>Tracheophyta</taxon>
        <taxon>Spermatophyta</taxon>
        <taxon>Magnoliopsida</taxon>
        <taxon>Liliopsida</taxon>
        <taxon>Poales</taxon>
        <taxon>Poaceae</taxon>
        <taxon>PACMAD clade</taxon>
        <taxon>Arundinoideae</taxon>
        <taxon>Arundineae</taxon>
        <taxon>Arundo</taxon>
    </lineage>
</organism>
<accession>A0A0A8Z340</accession>
<dbReference type="AlphaFoldDB" id="A0A0A8Z340"/>
<dbReference type="EMBL" id="GBRH01266745">
    <property type="protein sequence ID" value="JAD31150.1"/>
    <property type="molecule type" value="Transcribed_RNA"/>
</dbReference>
<reference evidence="1" key="1">
    <citation type="submission" date="2014-09" db="EMBL/GenBank/DDBJ databases">
        <authorList>
            <person name="Magalhaes I.L.F."/>
            <person name="Oliveira U."/>
            <person name="Santos F.R."/>
            <person name="Vidigal T.H.D.A."/>
            <person name="Brescovit A.D."/>
            <person name="Santos A.J."/>
        </authorList>
    </citation>
    <scope>NUCLEOTIDE SEQUENCE</scope>
    <source>
        <tissue evidence="1">Shoot tissue taken approximately 20 cm above the soil surface</tissue>
    </source>
</reference>
<evidence type="ECO:0000313" key="1">
    <source>
        <dbReference type="EMBL" id="JAD31150.1"/>
    </source>
</evidence>
<protein>
    <submittedName>
        <fullName evidence="1">Uncharacterized protein</fullName>
    </submittedName>
</protein>